<keyword evidence="2" id="KW-0472">Membrane</keyword>
<keyword evidence="2" id="KW-1133">Transmembrane helix</keyword>
<evidence type="ECO:0000313" key="3">
    <source>
        <dbReference type="EMBL" id="CAK7263411.1"/>
    </source>
</evidence>
<keyword evidence="4" id="KW-1185">Reference proteome</keyword>
<feature type="transmembrane region" description="Helical" evidence="2">
    <location>
        <begin position="134"/>
        <end position="158"/>
    </location>
</feature>
<sequence length="519" mass="55699">MAIPSNLPIVLGILAIFTTSCLIAIYAILATEHMSPALPLTRTIAIMSAAVEGVVLIFLSAHLFHLLRRNRVSASPSRLEKQPAALLLGSLRQRLWLVLSIVLSSAAAAISAAALISLGISIHSQADIRINSSALPYLAGVAVTLFFTFAAQLLFLAIHFFTARAISTNGEQVLLETGHIGGDHDMTNNCNSSRADTYTRSPSSMSRIKSIRYSQTSSPASSRIEKKAAAAFTPPLCQSTPINANSPIRSNTVAFFHASFARIARRFRLSTRPVLSSPSIDGFDSWDTWTVDSRCRRTELGTSFTPPTKMSRFVEAIPASPMTQQTPNLERAQSSREQASTTCLASSFTQGPTTRPCSPPQSHSPALAEAHIHPLFRSHSSTPPPVVSAGTVVTAALSTSTLMTVSDAQSLRASSRLRSGSLPAVSNQPGWQRSADVDVFRDADNSERLHTVCGSPELREDAGDATNKSSTQEEEDETGCRPRTDSSAERKMTPPVPEWILDAGSRAGLSSYASRRANA</sequence>
<dbReference type="Proteomes" id="UP001642502">
    <property type="component" value="Unassembled WGS sequence"/>
</dbReference>
<keyword evidence="2" id="KW-0812">Transmembrane</keyword>
<feature type="transmembrane region" description="Helical" evidence="2">
    <location>
        <begin position="44"/>
        <end position="67"/>
    </location>
</feature>
<gene>
    <name evidence="3" type="ORF">SEPCBS119000_000473</name>
</gene>
<reference evidence="3 4" key="1">
    <citation type="submission" date="2024-01" db="EMBL/GenBank/DDBJ databases">
        <authorList>
            <person name="Allen C."/>
            <person name="Tagirdzhanova G."/>
        </authorList>
    </citation>
    <scope>NUCLEOTIDE SEQUENCE [LARGE SCALE GENOMIC DNA]</scope>
    <source>
        <strain evidence="3 4">CBS 119000</strain>
    </source>
</reference>
<evidence type="ECO:0000313" key="4">
    <source>
        <dbReference type="Proteomes" id="UP001642502"/>
    </source>
</evidence>
<evidence type="ECO:0000256" key="2">
    <source>
        <dbReference type="SAM" id="Phobius"/>
    </source>
</evidence>
<protein>
    <submittedName>
        <fullName evidence="3">Uncharacterized protein</fullName>
    </submittedName>
</protein>
<dbReference type="EMBL" id="CAWUON010000003">
    <property type="protein sequence ID" value="CAK7263411.1"/>
    <property type="molecule type" value="Genomic_DNA"/>
</dbReference>
<proteinExistence type="predicted"/>
<organism evidence="3 4">
    <name type="scientific">Sporothrix epigloea</name>
    <dbReference type="NCBI Taxonomy" id="1892477"/>
    <lineage>
        <taxon>Eukaryota</taxon>
        <taxon>Fungi</taxon>
        <taxon>Dikarya</taxon>
        <taxon>Ascomycota</taxon>
        <taxon>Pezizomycotina</taxon>
        <taxon>Sordariomycetes</taxon>
        <taxon>Sordariomycetidae</taxon>
        <taxon>Ophiostomatales</taxon>
        <taxon>Ophiostomataceae</taxon>
        <taxon>Sporothrix</taxon>
    </lineage>
</organism>
<comment type="caution">
    <text evidence="3">The sequence shown here is derived from an EMBL/GenBank/DDBJ whole genome shotgun (WGS) entry which is preliminary data.</text>
</comment>
<accession>A0ABP0D6Z6</accession>
<evidence type="ECO:0000256" key="1">
    <source>
        <dbReference type="SAM" id="MobiDB-lite"/>
    </source>
</evidence>
<name>A0ABP0D6Z6_9PEZI</name>
<feature type="region of interest" description="Disordered" evidence="1">
    <location>
        <begin position="447"/>
        <end position="519"/>
    </location>
</feature>
<feature type="compositionally biased region" description="Basic and acidic residues" evidence="1">
    <location>
        <begin position="478"/>
        <end position="492"/>
    </location>
</feature>
<feature type="transmembrane region" description="Helical" evidence="2">
    <location>
        <begin position="7"/>
        <end position="29"/>
    </location>
</feature>
<feature type="transmembrane region" description="Helical" evidence="2">
    <location>
        <begin position="95"/>
        <end position="122"/>
    </location>
</feature>